<evidence type="ECO:0000313" key="9">
    <source>
        <dbReference type="Proteomes" id="UP000034491"/>
    </source>
</evidence>
<comment type="similarity">
    <text evidence="2">Belongs to the Rht family.</text>
</comment>
<feature type="transmembrane region" description="Helical" evidence="7">
    <location>
        <begin position="40"/>
        <end position="65"/>
    </location>
</feature>
<keyword evidence="4 7" id="KW-0812">Transmembrane</keyword>
<evidence type="ECO:0000256" key="3">
    <source>
        <dbReference type="ARBA" id="ARBA00022475"/>
    </source>
</evidence>
<evidence type="ECO:0000313" key="8">
    <source>
        <dbReference type="EMBL" id="KKJ78156.1"/>
    </source>
</evidence>
<evidence type="ECO:0000256" key="7">
    <source>
        <dbReference type="SAM" id="Phobius"/>
    </source>
</evidence>
<dbReference type="EMBL" id="LANI01000002">
    <property type="protein sequence ID" value="KKJ78156.1"/>
    <property type="molecule type" value="Genomic_DNA"/>
</dbReference>
<dbReference type="RefSeq" id="WP_046502373.1">
    <property type="nucleotide sequence ID" value="NZ_LANI01000002.1"/>
</dbReference>
<dbReference type="PANTHER" id="PTHR30086:SF14">
    <property type="entry name" value="HOMOSERINE_HOMOSERINE LACTONE EFFLUX PROTEIN"/>
    <property type="match status" value="1"/>
</dbReference>
<dbReference type="GO" id="GO:0005886">
    <property type="term" value="C:plasma membrane"/>
    <property type="evidence" value="ECO:0007669"/>
    <property type="project" value="UniProtKB-SubCell"/>
</dbReference>
<keyword evidence="9" id="KW-1185">Reference proteome</keyword>
<evidence type="ECO:0000256" key="2">
    <source>
        <dbReference type="ARBA" id="ARBA00007928"/>
    </source>
</evidence>
<accession>A0A0M2R911</accession>
<organism evidence="8 9">
    <name type="scientific">Kiloniella litopenaei</name>
    <dbReference type="NCBI Taxonomy" id="1549748"/>
    <lineage>
        <taxon>Bacteria</taxon>
        <taxon>Pseudomonadati</taxon>
        <taxon>Pseudomonadota</taxon>
        <taxon>Alphaproteobacteria</taxon>
        <taxon>Rhodospirillales</taxon>
        <taxon>Kiloniellaceae</taxon>
        <taxon>Kiloniella</taxon>
    </lineage>
</organism>
<dbReference type="STRING" id="1549748.WH95_02070"/>
<evidence type="ECO:0000256" key="6">
    <source>
        <dbReference type="ARBA" id="ARBA00023136"/>
    </source>
</evidence>
<dbReference type="OrthoDB" id="9804822at2"/>
<reference evidence="8 9" key="1">
    <citation type="submission" date="2015-03" db="EMBL/GenBank/DDBJ databases">
        <title>Genome sequence of Kiloniella sp. P1-1, isolated from the gut microflora of Pacific white shrimp, Penaeus vannamei.</title>
        <authorList>
            <person name="Shao Z."/>
            <person name="Wang L."/>
            <person name="Li X."/>
        </authorList>
    </citation>
    <scope>NUCLEOTIDE SEQUENCE [LARGE SCALE GENOMIC DNA]</scope>
    <source>
        <strain evidence="8 9">P1-1</strain>
    </source>
</reference>
<dbReference type="GO" id="GO:0042970">
    <property type="term" value="F:homoserine transmembrane transporter activity"/>
    <property type="evidence" value="ECO:0007669"/>
    <property type="project" value="TreeGrafter"/>
</dbReference>
<feature type="transmembrane region" description="Helical" evidence="7">
    <location>
        <begin position="179"/>
        <end position="201"/>
    </location>
</feature>
<dbReference type="PIRSF" id="PIRSF006324">
    <property type="entry name" value="LeuE"/>
    <property type="match status" value="1"/>
</dbReference>
<evidence type="ECO:0000256" key="4">
    <source>
        <dbReference type="ARBA" id="ARBA00022692"/>
    </source>
</evidence>
<feature type="transmembrane region" description="Helical" evidence="7">
    <location>
        <begin position="6"/>
        <end position="28"/>
    </location>
</feature>
<dbReference type="InterPro" id="IPR001123">
    <property type="entry name" value="LeuE-type"/>
</dbReference>
<keyword evidence="6 7" id="KW-0472">Membrane</keyword>
<evidence type="ECO:0008006" key="10">
    <source>
        <dbReference type="Google" id="ProtNLM"/>
    </source>
</evidence>
<feature type="transmembrane region" description="Helical" evidence="7">
    <location>
        <begin position="147"/>
        <end position="167"/>
    </location>
</feature>
<comment type="subcellular location">
    <subcellularLocation>
        <location evidence="1">Cell membrane</location>
        <topology evidence="1">Multi-pass membrane protein</topology>
    </subcellularLocation>
</comment>
<keyword evidence="3" id="KW-1003">Cell membrane</keyword>
<sequence length="239" mass="25411">MTFEIWIAFVLAASANILAPGPAIVLAIRNGLSLGMGKTIYSTLGNVVAIGCVGLAVTLGLGAIITTEPRILSVLRVLGGSYLLWLAYQNWQRGMISLDNLTKDDRGGKVTTVNAGADTNCIASSFPSSLEAHQDPGSAPYLFRQSLLVGLTNPKMIIFLLALFPLFLNTQAAATPQLLLMTATFMGLSFLSLSAFAYTAVKLSRLIQRPATVTFINKLIALIFCGFGGSLIYFGLTTL</sequence>
<evidence type="ECO:0000256" key="5">
    <source>
        <dbReference type="ARBA" id="ARBA00022989"/>
    </source>
</evidence>
<gene>
    <name evidence="8" type="ORF">WH95_02070</name>
</gene>
<protein>
    <recommendedName>
        <fullName evidence="10">Lysine transporter LysE</fullName>
    </recommendedName>
</protein>
<feature type="transmembrane region" description="Helical" evidence="7">
    <location>
        <begin position="213"/>
        <end position="236"/>
    </location>
</feature>
<dbReference type="AlphaFoldDB" id="A0A0M2R911"/>
<proteinExistence type="inferred from homology"/>
<comment type="caution">
    <text evidence="8">The sequence shown here is derived from an EMBL/GenBank/DDBJ whole genome shotgun (WGS) entry which is preliminary data.</text>
</comment>
<dbReference type="Proteomes" id="UP000034491">
    <property type="component" value="Unassembled WGS sequence"/>
</dbReference>
<dbReference type="Pfam" id="PF01810">
    <property type="entry name" value="LysE"/>
    <property type="match status" value="1"/>
</dbReference>
<feature type="transmembrane region" description="Helical" evidence="7">
    <location>
        <begin position="71"/>
        <end position="88"/>
    </location>
</feature>
<name>A0A0M2R911_9PROT</name>
<keyword evidence="5 7" id="KW-1133">Transmembrane helix</keyword>
<evidence type="ECO:0000256" key="1">
    <source>
        <dbReference type="ARBA" id="ARBA00004651"/>
    </source>
</evidence>
<dbReference type="PANTHER" id="PTHR30086">
    <property type="entry name" value="ARGININE EXPORTER PROTEIN ARGO"/>
    <property type="match status" value="1"/>
</dbReference>